<keyword evidence="2" id="KW-1133">Transmembrane helix</keyword>
<feature type="compositionally biased region" description="Low complexity" evidence="1">
    <location>
        <begin position="451"/>
        <end position="464"/>
    </location>
</feature>
<gene>
    <name evidence="3" type="ORF">CYLTODRAFT_451904</name>
</gene>
<dbReference type="EMBL" id="KN880471">
    <property type="protein sequence ID" value="KIY70224.1"/>
    <property type="molecule type" value="Genomic_DNA"/>
</dbReference>
<feature type="transmembrane region" description="Helical" evidence="2">
    <location>
        <begin position="296"/>
        <end position="322"/>
    </location>
</feature>
<feature type="compositionally biased region" description="Low complexity" evidence="1">
    <location>
        <begin position="475"/>
        <end position="521"/>
    </location>
</feature>
<keyword evidence="2" id="KW-0812">Transmembrane</keyword>
<feature type="compositionally biased region" description="Basic and acidic residues" evidence="1">
    <location>
        <begin position="569"/>
        <end position="578"/>
    </location>
</feature>
<feature type="region of interest" description="Disordered" evidence="1">
    <location>
        <begin position="46"/>
        <end position="79"/>
    </location>
</feature>
<feature type="compositionally biased region" description="Basic and acidic residues" evidence="1">
    <location>
        <begin position="636"/>
        <end position="661"/>
    </location>
</feature>
<feature type="region of interest" description="Disordered" evidence="1">
    <location>
        <begin position="428"/>
        <end position="714"/>
    </location>
</feature>
<dbReference type="Proteomes" id="UP000054007">
    <property type="component" value="Unassembled WGS sequence"/>
</dbReference>
<feature type="compositionally biased region" description="Low complexity" evidence="1">
    <location>
        <begin position="609"/>
        <end position="635"/>
    </location>
</feature>
<sequence>MDPQATVPLPWLPPRPSSYPHALQDQVPISPASARTRIVRIVNHAEVDAQPSPRSSQFLRKTRREAPSAEQSPQPRWNSSSFHPEILRIPDAFFRVYFHLYRLFMFLNIPLQGFLDFNVAYMIIQLSIHPTPTSSSASARSWALAAAAYIASTFLHIFLLFIFYEIIYKFVRLWRVKRPNMYPLYMSSVSFNYTAIQSYDHFCFMQTLRLSAFGFYNGLTLTEKGLRLEGDMKDGLAETAYFYSQNLPTVALLLPRAGISIAILLQLTSLSIDNQLAGRDATFFTSVGTLSEYSRVILYVNAIWVAWRAIVLIISWLALWILSEQGCAGICGPRFRWNENDHESVRRHSGLSDYSAYSTELPWDWRDCTKKRLQALFEFCLVTPKRRSTRLHVSIPHTQDTLPRPKPSPARPHANAVFSLNDSAEEVVETPKAGASNAQEDGASTEEEEALAASSSTETISISSMGLPLSTRGHSVTTTSAASATTYSPLSSLTPYSVRSSSSGPPVVPAGPNRARSGSVPLPGPSSPPNRPAGRPRARTRLDSMQPLAELSRPSIDSLSSGEAGEDTSLIKHVEPRRPRIQSSTRPFSAFMASRSNAGSPSHNRSHSSHSSVSMRSKLQSMRSRAQSLISSRSSSKQDLRAASRQDSLRLQDPTTDEHSHGMYGSTGEQAARWSLPDEEDNATDSSEAVDTTNHDYTFGQRPPWAVRSYREET</sequence>
<keyword evidence="4" id="KW-1185">Reference proteome</keyword>
<protein>
    <submittedName>
        <fullName evidence="3">Uncharacterized protein</fullName>
    </submittedName>
</protein>
<feature type="compositionally biased region" description="Polar residues" evidence="1">
    <location>
        <begin position="684"/>
        <end position="696"/>
    </location>
</feature>
<name>A0A0D7BJF7_9AGAR</name>
<keyword evidence="2" id="KW-0472">Membrane</keyword>
<evidence type="ECO:0000313" key="4">
    <source>
        <dbReference type="Proteomes" id="UP000054007"/>
    </source>
</evidence>
<proteinExistence type="predicted"/>
<organism evidence="3 4">
    <name type="scientific">Cylindrobasidium torrendii FP15055 ss-10</name>
    <dbReference type="NCBI Taxonomy" id="1314674"/>
    <lineage>
        <taxon>Eukaryota</taxon>
        <taxon>Fungi</taxon>
        <taxon>Dikarya</taxon>
        <taxon>Basidiomycota</taxon>
        <taxon>Agaricomycotina</taxon>
        <taxon>Agaricomycetes</taxon>
        <taxon>Agaricomycetidae</taxon>
        <taxon>Agaricales</taxon>
        <taxon>Marasmiineae</taxon>
        <taxon>Physalacriaceae</taxon>
        <taxon>Cylindrobasidium</taxon>
    </lineage>
</organism>
<feature type="compositionally biased region" description="Pro residues" evidence="1">
    <location>
        <begin position="522"/>
        <end position="531"/>
    </location>
</feature>
<dbReference type="AlphaFoldDB" id="A0A0D7BJF7"/>
<accession>A0A0D7BJF7</accession>
<evidence type="ECO:0000256" key="1">
    <source>
        <dbReference type="SAM" id="MobiDB-lite"/>
    </source>
</evidence>
<evidence type="ECO:0000313" key="3">
    <source>
        <dbReference type="EMBL" id="KIY70224.1"/>
    </source>
</evidence>
<feature type="region of interest" description="Disordered" evidence="1">
    <location>
        <begin position="392"/>
        <end position="414"/>
    </location>
</feature>
<feature type="transmembrane region" description="Helical" evidence="2">
    <location>
        <begin position="144"/>
        <end position="168"/>
    </location>
</feature>
<dbReference type="OrthoDB" id="2575061at2759"/>
<feature type="transmembrane region" description="Helical" evidence="2">
    <location>
        <begin position="103"/>
        <end position="124"/>
    </location>
</feature>
<feature type="region of interest" description="Disordered" evidence="1">
    <location>
        <begin position="1"/>
        <end position="25"/>
    </location>
</feature>
<evidence type="ECO:0000256" key="2">
    <source>
        <dbReference type="SAM" id="Phobius"/>
    </source>
</evidence>
<dbReference type="STRING" id="1314674.A0A0D7BJF7"/>
<feature type="compositionally biased region" description="Polar residues" evidence="1">
    <location>
        <begin position="69"/>
        <end position="79"/>
    </location>
</feature>
<reference evidence="3 4" key="1">
    <citation type="journal article" date="2015" name="Fungal Genet. Biol.">
        <title>Evolution of novel wood decay mechanisms in Agaricales revealed by the genome sequences of Fistulina hepatica and Cylindrobasidium torrendii.</title>
        <authorList>
            <person name="Floudas D."/>
            <person name="Held B.W."/>
            <person name="Riley R."/>
            <person name="Nagy L.G."/>
            <person name="Koehler G."/>
            <person name="Ransdell A.S."/>
            <person name="Younus H."/>
            <person name="Chow J."/>
            <person name="Chiniquy J."/>
            <person name="Lipzen A."/>
            <person name="Tritt A."/>
            <person name="Sun H."/>
            <person name="Haridas S."/>
            <person name="LaButti K."/>
            <person name="Ohm R.A."/>
            <person name="Kues U."/>
            <person name="Blanchette R.A."/>
            <person name="Grigoriev I.V."/>
            <person name="Minto R.E."/>
            <person name="Hibbett D.S."/>
        </authorList>
    </citation>
    <scope>NUCLEOTIDE SEQUENCE [LARGE SCALE GENOMIC DNA]</scope>
    <source>
        <strain evidence="3 4">FP15055 ss-10</strain>
    </source>
</reference>